<name>A0A0B2SDV6_GLYSO</name>
<sequence length="64" mass="7784">TVWRASVWTLWNHKNAHIFRNHVLNVDQVFETIIFKSWLWLSSKLGGFKSSFYEWYSHPDQCLK</sequence>
<dbReference type="AlphaFoldDB" id="A0A0B2SDV6"/>
<feature type="non-terminal residue" evidence="1">
    <location>
        <position position="1"/>
    </location>
</feature>
<proteinExistence type="predicted"/>
<accession>A0A0B2SDV6</accession>
<reference evidence="1" key="1">
    <citation type="submission" date="2014-07" db="EMBL/GenBank/DDBJ databases">
        <title>Identification of a novel salt tolerance gene in wild soybean by whole-genome sequencing.</title>
        <authorList>
            <person name="Lam H.-M."/>
            <person name="Qi X."/>
            <person name="Li M.-W."/>
            <person name="Liu X."/>
            <person name="Xie M."/>
            <person name="Ni M."/>
            <person name="Xu X."/>
        </authorList>
    </citation>
    <scope>NUCLEOTIDE SEQUENCE [LARGE SCALE GENOMIC DNA]</scope>
    <source>
        <tissue evidence="1">Root</tissue>
    </source>
</reference>
<dbReference type="Proteomes" id="UP000053555">
    <property type="component" value="Unassembled WGS sequence"/>
</dbReference>
<dbReference type="EMBL" id="KN642710">
    <property type="protein sequence ID" value="KHN44931.1"/>
    <property type="molecule type" value="Genomic_DNA"/>
</dbReference>
<evidence type="ECO:0000313" key="1">
    <source>
        <dbReference type="EMBL" id="KHN44931.1"/>
    </source>
</evidence>
<organism evidence="1">
    <name type="scientific">Glycine soja</name>
    <name type="common">Wild soybean</name>
    <dbReference type="NCBI Taxonomy" id="3848"/>
    <lineage>
        <taxon>Eukaryota</taxon>
        <taxon>Viridiplantae</taxon>
        <taxon>Streptophyta</taxon>
        <taxon>Embryophyta</taxon>
        <taxon>Tracheophyta</taxon>
        <taxon>Spermatophyta</taxon>
        <taxon>Magnoliopsida</taxon>
        <taxon>eudicotyledons</taxon>
        <taxon>Gunneridae</taxon>
        <taxon>Pentapetalae</taxon>
        <taxon>rosids</taxon>
        <taxon>fabids</taxon>
        <taxon>Fabales</taxon>
        <taxon>Fabaceae</taxon>
        <taxon>Papilionoideae</taxon>
        <taxon>50 kb inversion clade</taxon>
        <taxon>NPAAA clade</taxon>
        <taxon>indigoferoid/millettioid clade</taxon>
        <taxon>Phaseoleae</taxon>
        <taxon>Glycine</taxon>
        <taxon>Glycine subgen. Soja</taxon>
    </lineage>
</organism>
<protein>
    <submittedName>
        <fullName evidence="1">Uncharacterized protein</fullName>
    </submittedName>
</protein>
<feature type="non-terminal residue" evidence="1">
    <location>
        <position position="64"/>
    </location>
</feature>
<gene>
    <name evidence="1" type="ORF">glysoja_036142</name>
</gene>